<feature type="domain" description="Creatinase N-terminal" evidence="5">
    <location>
        <begin position="8"/>
        <end position="139"/>
    </location>
</feature>
<dbReference type="InterPro" id="IPR050659">
    <property type="entry name" value="Peptidase_M24B"/>
</dbReference>
<protein>
    <submittedName>
        <fullName evidence="6">Xaa-Pro dipeptidase</fullName>
        <ecNumber evidence="6">3.4.13.9</ecNumber>
    </submittedName>
</protein>
<feature type="domain" description="Peptidase M24" evidence="4">
    <location>
        <begin position="147"/>
        <end position="351"/>
    </location>
</feature>
<evidence type="ECO:0000256" key="1">
    <source>
        <dbReference type="ARBA" id="ARBA00001936"/>
    </source>
</evidence>
<keyword evidence="6" id="KW-0645">Protease</keyword>
<accession>A0ABS4SFL4</accession>
<dbReference type="GO" id="GO:0102009">
    <property type="term" value="F:proline dipeptidase activity"/>
    <property type="evidence" value="ECO:0007669"/>
    <property type="project" value="UniProtKB-EC"/>
</dbReference>
<gene>
    <name evidence="6" type="ORF">J2Z81_003141</name>
</gene>
<dbReference type="CDD" id="cd01092">
    <property type="entry name" value="APP-like"/>
    <property type="match status" value="1"/>
</dbReference>
<dbReference type="EMBL" id="JAGIKX010000058">
    <property type="protein sequence ID" value="MBP2259147.1"/>
    <property type="molecule type" value="Genomic_DNA"/>
</dbReference>
<dbReference type="SUPFAM" id="SSF55920">
    <property type="entry name" value="Creatinase/aminopeptidase"/>
    <property type="match status" value="1"/>
</dbReference>
<dbReference type="InterPro" id="IPR000587">
    <property type="entry name" value="Creatinase_N"/>
</dbReference>
<dbReference type="Proteomes" id="UP001519294">
    <property type="component" value="Unassembled WGS sequence"/>
</dbReference>
<proteinExistence type="inferred from homology"/>
<keyword evidence="6" id="KW-0378">Hydrolase</keyword>
<evidence type="ECO:0000313" key="7">
    <source>
        <dbReference type="Proteomes" id="UP001519294"/>
    </source>
</evidence>
<dbReference type="EC" id="3.4.13.9" evidence="6"/>
<evidence type="ECO:0000256" key="2">
    <source>
        <dbReference type="ARBA" id="ARBA00008766"/>
    </source>
</evidence>
<evidence type="ECO:0000259" key="4">
    <source>
        <dbReference type="Pfam" id="PF00557"/>
    </source>
</evidence>
<keyword evidence="6" id="KW-0224">Dipeptidase</keyword>
<dbReference type="InterPro" id="IPR029149">
    <property type="entry name" value="Creatin/AminoP/Spt16_N"/>
</dbReference>
<dbReference type="PANTHER" id="PTHR46112:SF10">
    <property type="entry name" value="DIPEPTIDASE YKVY-RELATED"/>
    <property type="match status" value="1"/>
</dbReference>
<comment type="cofactor">
    <cofactor evidence="1">
        <name>Mn(2+)</name>
        <dbReference type="ChEBI" id="CHEBI:29035"/>
    </cofactor>
</comment>
<evidence type="ECO:0000313" key="6">
    <source>
        <dbReference type="EMBL" id="MBP2259147.1"/>
    </source>
</evidence>
<evidence type="ECO:0000256" key="3">
    <source>
        <dbReference type="ARBA" id="ARBA00023211"/>
    </source>
</evidence>
<keyword evidence="7" id="KW-1185">Reference proteome</keyword>
<sequence length="370" mass="41912">MINQYQTRLNTLQSHLAKENIDVAIITSPANVFYYTGFNCDPHERFMAIVMDNRNKEFYLFVPALDEEIAVDESFIKNIIPILDEEDPFVKLKNKLSFKIQHIGLEMKEVSMYSHNQLQIVFPEASYDDIQGAINKQRLKKDRNEIECLQEAVNIIEKVLAEGIKKVRNGMKESELTAELEYLMKKFGAVGPSFSTIVLSGEKTAMPHGTPGDRRFQSGDFLLIDFGVITKKGYCSDITRTFIIEEATEKSRKIYNIVLESNRAGINAVKAGKALKTFDVAAREVIEKNDYGNYFKNRVGHGLGIEVHEEPSIHGKNEQIAKIGLCFTIEPGIYIPNYGGVRIEDEVYINEKGDVEVLTSFPKELQILGI</sequence>
<name>A0ABS4SFL4_9BACI</name>
<dbReference type="InterPro" id="IPR000994">
    <property type="entry name" value="Pept_M24"/>
</dbReference>
<dbReference type="Gene3D" id="3.90.230.10">
    <property type="entry name" value="Creatinase/methionine aminopeptidase superfamily"/>
    <property type="match status" value="1"/>
</dbReference>
<comment type="similarity">
    <text evidence="2">Belongs to the peptidase M24B family.</text>
</comment>
<dbReference type="Pfam" id="PF01321">
    <property type="entry name" value="Creatinase_N"/>
    <property type="match status" value="1"/>
</dbReference>
<dbReference type="RefSeq" id="WP_226371739.1">
    <property type="nucleotide sequence ID" value="NZ_JAGIKX010000058.1"/>
</dbReference>
<dbReference type="SUPFAM" id="SSF53092">
    <property type="entry name" value="Creatinase/prolidase N-terminal domain"/>
    <property type="match status" value="1"/>
</dbReference>
<keyword evidence="3" id="KW-0464">Manganese</keyword>
<dbReference type="PANTHER" id="PTHR46112">
    <property type="entry name" value="AMINOPEPTIDASE"/>
    <property type="match status" value="1"/>
</dbReference>
<organism evidence="6 7">
    <name type="scientific">Virgibacillus alimentarius</name>
    <dbReference type="NCBI Taxonomy" id="698769"/>
    <lineage>
        <taxon>Bacteria</taxon>
        <taxon>Bacillati</taxon>
        <taxon>Bacillota</taxon>
        <taxon>Bacilli</taxon>
        <taxon>Bacillales</taxon>
        <taxon>Bacillaceae</taxon>
        <taxon>Virgibacillus</taxon>
    </lineage>
</organism>
<comment type="caution">
    <text evidence="6">The sequence shown here is derived from an EMBL/GenBank/DDBJ whole genome shotgun (WGS) entry which is preliminary data.</text>
</comment>
<dbReference type="Gene3D" id="3.40.350.10">
    <property type="entry name" value="Creatinase/prolidase N-terminal domain"/>
    <property type="match status" value="1"/>
</dbReference>
<dbReference type="InterPro" id="IPR036005">
    <property type="entry name" value="Creatinase/aminopeptidase-like"/>
</dbReference>
<dbReference type="Pfam" id="PF00557">
    <property type="entry name" value="Peptidase_M24"/>
    <property type="match status" value="1"/>
</dbReference>
<reference evidence="6 7" key="1">
    <citation type="submission" date="2021-03" db="EMBL/GenBank/DDBJ databases">
        <title>Genomic Encyclopedia of Type Strains, Phase IV (KMG-IV): sequencing the most valuable type-strain genomes for metagenomic binning, comparative biology and taxonomic classification.</title>
        <authorList>
            <person name="Goeker M."/>
        </authorList>
    </citation>
    <scope>NUCLEOTIDE SEQUENCE [LARGE SCALE GENOMIC DNA]</scope>
    <source>
        <strain evidence="6 7">DSM 25790</strain>
    </source>
</reference>
<evidence type="ECO:0000259" key="5">
    <source>
        <dbReference type="Pfam" id="PF01321"/>
    </source>
</evidence>